<dbReference type="PANTHER" id="PTHR23021:SF11">
    <property type="entry name" value="SERPENTINE RECEPTOR, CLASS T"/>
    <property type="match status" value="1"/>
</dbReference>
<keyword evidence="1" id="KW-0472">Membrane</keyword>
<accession>A0A915D3G1</accession>
<dbReference type="Gene3D" id="1.20.1070.10">
    <property type="entry name" value="Rhodopsin 7-helix transmembrane proteins"/>
    <property type="match status" value="1"/>
</dbReference>
<keyword evidence="1" id="KW-1133">Transmembrane helix</keyword>
<feature type="transmembrane region" description="Helical" evidence="1">
    <location>
        <begin position="27"/>
        <end position="59"/>
    </location>
</feature>
<dbReference type="Proteomes" id="UP000887574">
    <property type="component" value="Unplaced"/>
</dbReference>
<dbReference type="InterPro" id="IPR019425">
    <property type="entry name" value="7TM_GPCR_serpentine_rcpt_Srt"/>
</dbReference>
<keyword evidence="1" id="KW-0812">Transmembrane</keyword>
<reference evidence="3" key="1">
    <citation type="submission" date="2022-11" db="UniProtKB">
        <authorList>
            <consortium name="WormBaseParasite"/>
        </authorList>
    </citation>
    <scope>IDENTIFICATION</scope>
</reference>
<protein>
    <submittedName>
        <fullName evidence="3">7TM GPCR serpentine receptor class x (Srx) domain-containing protein</fullName>
    </submittedName>
</protein>
<organism evidence="2 3">
    <name type="scientific">Ditylenchus dipsaci</name>
    <dbReference type="NCBI Taxonomy" id="166011"/>
    <lineage>
        <taxon>Eukaryota</taxon>
        <taxon>Metazoa</taxon>
        <taxon>Ecdysozoa</taxon>
        <taxon>Nematoda</taxon>
        <taxon>Chromadorea</taxon>
        <taxon>Rhabditida</taxon>
        <taxon>Tylenchina</taxon>
        <taxon>Tylenchomorpha</taxon>
        <taxon>Sphaerularioidea</taxon>
        <taxon>Anguinidae</taxon>
        <taxon>Anguininae</taxon>
        <taxon>Ditylenchus</taxon>
    </lineage>
</organism>
<dbReference type="WBParaSite" id="jg15512">
    <property type="protein sequence ID" value="jg15512"/>
    <property type="gene ID" value="jg15512"/>
</dbReference>
<evidence type="ECO:0000313" key="2">
    <source>
        <dbReference type="Proteomes" id="UP000887574"/>
    </source>
</evidence>
<feature type="transmembrane region" description="Helical" evidence="1">
    <location>
        <begin position="121"/>
        <end position="144"/>
    </location>
</feature>
<name>A0A915D3G1_9BILA</name>
<proteinExistence type="predicted"/>
<dbReference type="SUPFAM" id="SSF81321">
    <property type="entry name" value="Family A G protein-coupled receptor-like"/>
    <property type="match status" value="1"/>
</dbReference>
<feature type="transmembrane region" description="Helical" evidence="1">
    <location>
        <begin position="79"/>
        <end position="101"/>
    </location>
</feature>
<evidence type="ECO:0000313" key="3">
    <source>
        <dbReference type="WBParaSite" id="jg15512"/>
    </source>
</evidence>
<evidence type="ECO:0000256" key="1">
    <source>
        <dbReference type="SAM" id="Phobius"/>
    </source>
</evidence>
<keyword evidence="2" id="KW-1185">Reference proteome</keyword>
<feature type="transmembrane region" description="Helical" evidence="1">
    <location>
        <begin position="150"/>
        <end position="173"/>
    </location>
</feature>
<dbReference type="AlphaFoldDB" id="A0A915D3G1"/>
<dbReference type="PANTHER" id="PTHR23021">
    <property type="entry name" value="SERPENTINE RECEPTOR, CLASS T"/>
    <property type="match status" value="1"/>
</dbReference>
<dbReference type="Pfam" id="PF10321">
    <property type="entry name" value="7TM_GPCR_Srt"/>
    <property type="match status" value="1"/>
</dbReference>
<sequence length="252" mass="29328">MILAFNRCCVMYDPKGWAASLFEGKRIWFWIAVSLIYGCVGAVLSKPILFSSIYVAFFFNPHMGYFEDSEQVYVNIFHTLNNFTVFFGLTTIYLIFFVLIIRRRNKYQITDGRRLKKQLSLFLQIGLISVVYAFTSGVYIYIQFFKSSELVILAGSYTFLFAQGVPPIFYTFLNKTIQKGLKKSYVANIIETDGFCQKHQLLICRLVNVMSHLVQRHNAFSSFFIRIQDFDSSYNNHWLINIARCIFPEGNP</sequence>